<dbReference type="SMART" id="SM00382">
    <property type="entry name" value="AAA"/>
    <property type="match status" value="1"/>
</dbReference>
<dbReference type="InterPro" id="IPR017911">
    <property type="entry name" value="MacB-like_ATP-bd"/>
</dbReference>
<dbReference type="CDD" id="cd03255">
    <property type="entry name" value="ABC_MJ0796_LolCDE_FtsE"/>
    <property type="match status" value="1"/>
</dbReference>
<keyword evidence="2" id="KW-0813">Transport</keyword>
<dbReference type="PANTHER" id="PTHR42798">
    <property type="entry name" value="LIPOPROTEIN-RELEASING SYSTEM ATP-BINDING PROTEIN LOLD"/>
    <property type="match status" value="1"/>
</dbReference>
<dbReference type="FunFam" id="3.40.50.300:FF:000032">
    <property type="entry name" value="Export ABC transporter ATP-binding protein"/>
    <property type="match status" value="1"/>
</dbReference>
<evidence type="ECO:0000313" key="7">
    <source>
        <dbReference type="Proteomes" id="UP000447833"/>
    </source>
</evidence>
<comment type="caution">
    <text evidence="6">The sequence shown here is derived from an EMBL/GenBank/DDBJ whole genome shotgun (WGS) entry which is preliminary data.</text>
</comment>
<dbReference type="GO" id="GO:0016887">
    <property type="term" value="F:ATP hydrolysis activity"/>
    <property type="evidence" value="ECO:0007669"/>
    <property type="project" value="InterPro"/>
</dbReference>
<reference evidence="6 7" key="1">
    <citation type="submission" date="2019-11" db="EMBL/GenBank/DDBJ databases">
        <title>Genome sequences of 17 halophilic strains isolated from different environments.</title>
        <authorList>
            <person name="Furrow R.E."/>
        </authorList>
    </citation>
    <scope>NUCLEOTIDE SEQUENCE [LARGE SCALE GENOMIC DNA]</scope>
    <source>
        <strain evidence="6 7">22506_14_FS</strain>
    </source>
</reference>
<keyword evidence="3" id="KW-0547">Nucleotide-binding</keyword>
<dbReference type="RefSeq" id="WP_160919890.1">
    <property type="nucleotide sequence ID" value="NZ_WMEY01000004.1"/>
</dbReference>
<dbReference type="InterPro" id="IPR003439">
    <property type="entry name" value="ABC_transporter-like_ATP-bd"/>
</dbReference>
<evidence type="ECO:0000256" key="2">
    <source>
        <dbReference type="ARBA" id="ARBA00022448"/>
    </source>
</evidence>
<evidence type="ECO:0000256" key="4">
    <source>
        <dbReference type="ARBA" id="ARBA00022840"/>
    </source>
</evidence>
<evidence type="ECO:0000259" key="5">
    <source>
        <dbReference type="PROSITE" id="PS50893"/>
    </source>
</evidence>
<dbReference type="InterPro" id="IPR027417">
    <property type="entry name" value="P-loop_NTPase"/>
</dbReference>
<dbReference type="Proteomes" id="UP000447833">
    <property type="component" value="Unassembled WGS sequence"/>
</dbReference>
<sequence>MTNVLEASKIQKSYGNKFMKQDVLMGIDVSIERGEFISIMGASGSGKTTLLNVLSSIDRVSGGSIKIEGQEMTKQKEKQLAEFRKRHLGFIFQEYNLLDTLTVKENVLLPLSIAKVSKKEATAAFDALAGELGIHDIQDKYPNEISGGQKQRTSAARAFVHNPSIIFADEPTGALDSKSASDLLNKLSDLNQTREATIAMVTHDPVAASYSSRVIFIRDGRIYTQLNKGTESRQSFLKDIMKTQGVLGGVQYEH</sequence>
<dbReference type="GO" id="GO:0098796">
    <property type="term" value="C:membrane protein complex"/>
    <property type="evidence" value="ECO:0007669"/>
    <property type="project" value="UniProtKB-ARBA"/>
</dbReference>
<evidence type="ECO:0000256" key="1">
    <source>
        <dbReference type="ARBA" id="ARBA00005417"/>
    </source>
</evidence>
<organism evidence="6 7">
    <name type="scientific">Guptibacillus hwajinpoensis</name>
    <dbReference type="NCBI Taxonomy" id="208199"/>
    <lineage>
        <taxon>Bacteria</taxon>
        <taxon>Bacillati</taxon>
        <taxon>Bacillota</taxon>
        <taxon>Bacilli</taxon>
        <taxon>Bacillales</taxon>
        <taxon>Guptibacillaceae</taxon>
        <taxon>Guptibacillus</taxon>
    </lineage>
</organism>
<protein>
    <submittedName>
        <fullName evidence="6">ATP-binding cassette domain-containing protein</fullName>
    </submittedName>
</protein>
<proteinExistence type="inferred from homology"/>
<dbReference type="Gene3D" id="3.40.50.300">
    <property type="entry name" value="P-loop containing nucleotide triphosphate hydrolases"/>
    <property type="match status" value="1"/>
</dbReference>
<dbReference type="InterPro" id="IPR003593">
    <property type="entry name" value="AAA+_ATPase"/>
</dbReference>
<name>A0A845F0W6_9BACL</name>
<gene>
    <name evidence="6" type="ORF">GLW07_13870</name>
</gene>
<dbReference type="GO" id="GO:0005524">
    <property type="term" value="F:ATP binding"/>
    <property type="evidence" value="ECO:0007669"/>
    <property type="project" value="UniProtKB-KW"/>
</dbReference>
<feature type="domain" description="ABC transporter" evidence="5">
    <location>
        <begin position="5"/>
        <end position="244"/>
    </location>
</feature>
<dbReference type="SUPFAM" id="SSF52540">
    <property type="entry name" value="P-loop containing nucleoside triphosphate hydrolases"/>
    <property type="match status" value="1"/>
</dbReference>
<dbReference type="Pfam" id="PF00005">
    <property type="entry name" value="ABC_tran"/>
    <property type="match status" value="1"/>
</dbReference>
<dbReference type="PANTHER" id="PTHR42798:SF7">
    <property type="entry name" value="ALPHA-D-RIBOSE 1-METHYLPHOSPHONATE 5-TRIPHOSPHATE SYNTHASE SUBUNIT PHNL"/>
    <property type="match status" value="1"/>
</dbReference>
<dbReference type="AlphaFoldDB" id="A0A845F0W6"/>
<comment type="similarity">
    <text evidence="1">Belongs to the ABC transporter superfamily.</text>
</comment>
<dbReference type="GO" id="GO:0022857">
    <property type="term" value="F:transmembrane transporter activity"/>
    <property type="evidence" value="ECO:0007669"/>
    <property type="project" value="UniProtKB-ARBA"/>
</dbReference>
<accession>A0A845F0W6</accession>
<dbReference type="EMBL" id="WMEY01000004">
    <property type="protein sequence ID" value="MYL64440.1"/>
    <property type="molecule type" value="Genomic_DNA"/>
</dbReference>
<evidence type="ECO:0000313" key="6">
    <source>
        <dbReference type="EMBL" id="MYL64440.1"/>
    </source>
</evidence>
<dbReference type="PROSITE" id="PS50893">
    <property type="entry name" value="ABC_TRANSPORTER_2"/>
    <property type="match status" value="1"/>
</dbReference>
<evidence type="ECO:0000256" key="3">
    <source>
        <dbReference type="ARBA" id="ARBA00022741"/>
    </source>
</evidence>
<keyword evidence="4 6" id="KW-0067">ATP-binding</keyword>